<dbReference type="PANTHER" id="PTHR12975:SF6">
    <property type="entry name" value="TRAFFICKING PROTEIN PARTICLE COMPLEX SUBUNIT 8"/>
    <property type="match status" value="1"/>
</dbReference>
<dbReference type="PANTHER" id="PTHR12975">
    <property type="entry name" value="TRANSPORT PROTEIN TRAPP"/>
    <property type="match status" value="1"/>
</dbReference>
<dbReference type="AlphaFoldDB" id="A0A1E4RIU4"/>
<dbReference type="InterPro" id="IPR024420">
    <property type="entry name" value="TRAPP_III_complex_Trs85"/>
</dbReference>
<dbReference type="EMBL" id="KV454541">
    <property type="protein sequence ID" value="ODV67151.1"/>
    <property type="molecule type" value="Genomic_DNA"/>
</dbReference>
<organism evidence="1 2">
    <name type="scientific">Hyphopichia burtonii NRRL Y-1933</name>
    <dbReference type="NCBI Taxonomy" id="984485"/>
    <lineage>
        <taxon>Eukaryota</taxon>
        <taxon>Fungi</taxon>
        <taxon>Dikarya</taxon>
        <taxon>Ascomycota</taxon>
        <taxon>Saccharomycotina</taxon>
        <taxon>Pichiomycetes</taxon>
        <taxon>Debaryomycetaceae</taxon>
        <taxon>Hyphopichia</taxon>
    </lineage>
</organism>
<gene>
    <name evidence="1" type="ORF">HYPBUDRAFT_157250</name>
</gene>
<dbReference type="RefSeq" id="XP_020076218.1">
    <property type="nucleotide sequence ID" value="XM_020222279.1"/>
</dbReference>
<protein>
    <recommendedName>
        <fullName evidence="3">Trafficking protein particle complex III-specific subunit 85</fullName>
    </recommendedName>
</protein>
<evidence type="ECO:0008006" key="3">
    <source>
        <dbReference type="Google" id="ProtNLM"/>
    </source>
</evidence>
<dbReference type="GeneID" id="30996828"/>
<dbReference type="GO" id="GO:1990072">
    <property type="term" value="C:TRAPPIII protein complex"/>
    <property type="evidence" value="ECO:0007669"/>
    <property type="project" value="TreeGrafter"/>
</dbReference>
<name>A0A1E4RIU4_9ASCO</name>
<accession>A0A1E4RIU4</accession>
<dbReference type="STRING" id="984485.A0A1E4RIU4"/>
<reference evidence="2" key="1">
    <citation type="submission" date="2016-05" db="EMBL/GenBank/DDBJ databases">
        <title>Comparative genomics of biotechnologically important yeasts.</title>
        <authorList>
            <consortium name="DOE Joint Genome Institute"/>
            <person name="Riley R."/>
            <person name="Haridas S."/>
            <person name="Wolfe K.H."/>
            <person name="Lopes M.R."/>
            <person name="Hittinger C.T."/>
            <person name="Goker M."/>
            <person name="Salamov A."/>
            <person name="Wisecaver J."/>
            <person name="Long T.M."/>
            <person name="Aerts A.L."/>
            <person name="Barry K."/>
            <person name="Choi C."/>
            <person name="Clum A."/>
            <person name="Coughlan A.Y."/>
            <person name="Deshpande S."/>
            <person name="Douglass A.P."/>
            <person name="Hanson S.J."/>
            <person name="Klenk H.-P."/>
            <person name="Labutti K."/>
            <person name="Lapidus A."/>
            <person name="Lindquist E."/>
            <person name="Lipzen A."/>
            <person name="Meier-Kolthoff J.P."/>
            <person name="Ohm R.A."/>
            <person name="Otillar R.P."/>
            <person name="Pangilinan J."/>
            <person name="Peng Y."/>
            <person name="Rokas A."/>
            <person name="Rosa C.A."/>
            <person name="Scheuner C."/>
            <person name="Sibirny A.A."/>
            <person name="Slot J.C."/>
            <person name="Stielow J.B."/>
            <person name="Sun H."/>
            <person name="Kurtzman C.P."/>
            <person name="Blackwell M."/>
            <person name="Grigoriev I.V."/>
            <person name="Jeffries T.W."/>
        </authorList>
    </citation>
    <scope>NUCLEOTIDE SEQUENCE [LARGE SCALE GENOMIC DNA]</scope>
    <source>
        <strain evidence="2">NRRL Y-1933</strain>
    </source>
</reference>
<dbReference type="Pfam" id="PF12739">
    <property type="entry name" value="TRAPPC-Trs85"/>
    <property type="match status" value="1"/>
</dbReference>
<dbReference type="OrthoDB" id="203724at2759"/>
<proteinExistence type="predicted"/>
<dbReference type="Proteomes" id="UP000095085">
    <property type="component" value="Unassembled WGS sequence"/>
</dbReference>
<evidence type="ECO:0000313" key="2">
    <source>
        <dbReference type="Proteomes" id="UP000095085"/>
    </source>
</evidence>
<keyword evidence="2" id="KW-1185">Reference proteome</keyword>
<evidence type="ECO:0000313" key="1">
    <source>
        <dbReference type="EMBL" id="ODV67151.1"/>
    </source>
</evidence>
<sequence>MQYPQGLDPYSARQHLLHNTYSPLISLQSSYNSESKLKSILDEYNNHDDDLSILMLFKLYGNNAKYSIPNQSFKITNTQLITKNYPSFPIRFEPLLPDLLSIRDASNNFDNNKLNQLFSITSLEILLKHISTSDPSLTKGLYLKFFNKIITSNNIVPFETFNHPISQIFVINFPNDSIDDLRKLIVEFRNLIFPPYFQIDDLLIHIFILYDSSQISDSDIVQFQNLIKKNLSVNSTSFPINNDNNQLIQIPKNEYSTIEQDLQIISLNRSKKISSSLNIPISIDTVLRNKIHEYINKYLIPHMQKKIRIWDDQILAPKKSFTGRIFSVSKKFFNNNNNSNPSIESSPENSSFNYSGNYYHKSSTEQTIRKLADWCLILKDFKYAYSTYDFIKKDYTNDKAWVYVASIQEMCIVSLLLAQTQQIQSSSSINPPDKNTLRKIRHDIIEPYIDNLSYTFKSRLNVKTYSLKSLLITNELLLCMCVTYDISGWWIDLLEKFFCKCINEFDTHLVSNNQSLQVIRAILYERLGYTFGKCIYLSSDDRRYIDINPSMFDKSFNSDPVPEGHYSNPNKLHPDKNNAIKGLTRLRKSSIWYLLSIKEWLVLKNFNQILYLLQCIGLTYNIKQDSNDWYDKSDVLLGFVKKSLKDYEHENQID</sequence>